<protein>
    <submittedName>
        <fullName evidence="1">Uncharacterized protein</fullName>
    </submittedName>
</protein>
<dbReference type="Proteomes" id="UP000229030">
    <property type="component" value="Unassembled WGS sequence"/>
</dbReference>
<accession>A0A2M7DEP8</accession>
<reference evidence="2" key="1">
    <citation type="submission" date="2017-09" db="EMBL/GenBank/DDBJ databases">
        <title>Depth-based differentiation of microbial function through sediment-hosted aquifers and enrichment of novel symbionts in the deep terrestrial subsurface.</title>
        <authorList>
            <person name="Probst A.J."/>
            <person name="Ladd B."/>
            <person name="Jarett J.K."/>
            <person name="Geller-Mcgrath D.E."/>
            <person name="Sieber C.M.K."/>
            <person name="Emerson J.B."/>
            <person name="Anantharaman K."/>
            <person name="Thomas B.C."/>
            <person name="Malmstrom R."/>
            <person name="Stieglmeier M."/>
            <person name="Klingl A."/>
            <person name="Woyke T."/>
            <person name="Ryan C.M."/>
            <person name="Banfield J.F."/>
        </authorList>
    </citation>
    <scope>NUCLEOTIDE SEQUENCE [LARGE SCALE GENOMIC DNA]</scope>
</reference>
<organism evidence="1 2">
    <name type="scientific">bacterium (Candidatus Gribaldobacteria) CG02_land_8_20_14_3_00_41_15</name>
    <dbReference type="NCBI Taxonomy" id="2014270"/>
    <lineage>
        <taxon>Bacteria</taxon>
        <taxon>Candidatus Gribaldobacteria</taxon>
    </lineage>
</organism>
<evidence type="ECO:0000313" key="1">
    <source>
        <dbReference type="EMBL" id="PIV47333.1"/>
    </source>
</evidence>
<sequence length="145" mass="16210">MLEIINKIKFNKKTLLILTAAIIAAGCAAAGYFYIHQRNIEKALTDFNNFKFEVPVALLNADNLSLENLAPSDLKQNNWQPQITVDTNIVPESDFVVIAPEISLKAPEVKWAPNEAACRQFQNYSSCDQAPTATRDICLRCPKKK</sequence>
<dbReference type="PROSITE" id="PS51257">
    <property type="entry name" value="PROKAR_LIPOPROTEIN"/>
    <property type="match status" value="1"/>
</dbReference>
<comment type="caution">
    <text evidence="1">The sequence shown here is derived from an EMBL/GenBank/DDBJ whole genome shotgun (WGS) entry which is preliminary data.</text>
</comment>
<gene>
    <name evidence="1" type="ORF">COS21_00580</name>
</gene>
<name>A0A2M7DEP8_9BACT</name>
<evidence type="ECO:0000313" key="2">
    <source>
        <dbReference type="Proteomes" id="UP000229030"/>
    </source>
</evidence>
<dbReference type="EMBL" id="PETV01000016">
    <property type="protein sequence ID" value="PIV47333.1"/>
    <property type="molecule type" value="Genomic_DNA"/>
</dbReference>
<proteinExistence type="predicted"/>
<dbReference type="AlphaFoldDB" id="A0A2M7DEP8"/>